<gene>
    <name evidence="1" type="ORF">BATDEDRAFT_21871</name>
</gene>
<dbReference type="Proteomes" id="UP000007241">
    <property type="component" value="Unassembled WGS sequence"/>
</dbReference>
<dbReference type="RefSeq" id="XP_006675404.1">
    <property type="nucleotide sequence ID" value="XM_006675341.1"/>
</dbReference>
<proteinExistence type="predicted"/>
<reference evidence="1 2" key="1">
    <citation type="submission" date="2009-12" db="EMBL/GenBank/DDBJ databases">
        <title>The draft genome of Batrachochytrium dendrobatidis.</title>
        <authorList>
            <consortium name="US DOE Joint Genome Institute (JGI-PGF)"/>
            <person name="Kuo A."/>
            <person name="Salamov A."/>
            <person name="Schmutz J."/>
            <person name="Lucas S."/>
            <person name="Pitluck S."/>
            <person name="Rosenblum E."/>
            <person name="Stajich J."/>
            <person name="Eisen M."/>
            <person name="Grigoriev I.V."/>
        </authorList>
    </citation>
    <scope>NUCLEOTIDE SEQUENCE [LARGE SCALE GENOMIC DNA]</scope>
    <source>
        <strain evidence="2">JAM81 / FGSC 10211</strain>
    </source>
</reference>
<dbReference type="EMBL" id="GL882879">
    <property type="protein sequence ID" value="EGF84117.1"/>
    <property type="molecule type" value="Genomic_DNA"/>
</dbReference>
<protein>
    <submittedName>
        <fullName evidence="1">Uncharacterized protein</fullName>
    </submittedName>
</protein>
<accession>F4NVN5</accession>
<sequence>MTKLWVKFKPNNATRVSTEDCEIVDDLLKACKKELSSKLCDYDVDQLSLSTTDGGTPLQPDDPIPAQNTAKTPLFITVAVVEQAQKEMVSMSYGKATMPFISEATGVEDENQVWENIPVDTTVEASPEFVELFKKNCSVFEFGAEASRRTLIDLFLREVVAQFPDFIIICEYHMTLVNKVKKRRLNGNCDYTICHRGLRKLPHLVAIGAKVTNNETLLQCIGECASIHYRRKKAEMRNLQVYGIHSTGSIWKFVFIDENGSLFVSKEYQLNPENYVKEGFDLIYRLVYYVVKQSHINSPRTTPAGFTTWIRRVAALNDSDLEEELKLVNKNSLNAFARAIGRIRRPELDSHTYRNGTYEAHPHADTINLLVSIGESTLSAINSETPVSSHIDDNTRIKSELPDKNRTHGPLPKYLQTRQFIGQDLVALKGCFPNQKEFNDYTLKAFKWNYTMCRLYIGSSKGRAPNDTAFHLLRHFTLSSY</sequence>
<dbReference type="GeneID" id="18237774"/>
<dbReference type="InParanoid" id="F4NVN5"/>
<name>F4NVN5_BATDJ</name>
<organism evidence="1 2">
    <name type="scientific">Batrachochytrium dendrobatidis (strain JAM81 / FGSC 10211)</name>
    <name type="common">Frog chytrid fungus</name>
    <dbReference type="NCBI Taxonomy" id="684364"/>
    <lineage>
        <taxon>Eukaryota</taxon>
        <taxon>Fungi</taxon>
        <taxon>Fungi incertae sedis</taxon>
        <taxon>Chytridiomycota</taxon>
        <taxon>Chytridiomycota incertae sedis</taxon>
        <taxon>Chytridiomycetes</taxon>
        <taxon>Rhizophydiales</taxon>
        <taxon>Rhizophydiales incertae sedis</taxon>
        <taxon>Batrachochytrium</taxon>
    </lineage>
</organism>
<evidence type="ECO:0000313" key="1">
    <source>
        <dbReference type="EMBL" id="EGF84117.1"/>
    </source>
</evidence>
<keyword evidence="2" id="KW-1185">Reference proteome</keyword>
<dbReference type="OrthoDB" id="2114286at2759"/>
<dbReference type="HOGENOM" id="CLU_660528_0_0_1"/>
<dbReference type="AlphaFoldDB" id="F4NVN5"/>
<evidence type="ECO:0000313" key="2">
    <source>
        <dbReference type="Proteomes" id="UP000007241"/>
    </source>
</evidence>